<organism evidence="1 2">
    <name type="scientific">Desulfosarcina alkanivorans</name>
    <dbReference type="NCBI Taxonomy" id="571177"/>
    <lineage>
        <taxon>Bacteria</taxon>
        <taxon>Pseudomonadati</taxon>
        <taxon>Thermodesulfobacteriota</taxon>
        <taxon>Desulfobacteria</taxon>
        <taxon>Desulfobacterales</taxon>
        <taxon>Desulfosarcinaceae</taxon>
        <taxon>Desulfosarcina</taxon>
    </lineage>
</organism>
<dbReference type="AlphaFoldDB" id="A0A5K7YIL4"/>
<accession>A0A5K7YIL4</accession>
<proteinExistence type="predicted"/>
<reference evidence="1 2" key="1">
    <citation type="submission" date="2019-11" db="EMBL/GenBank/DDBJ databases">
        <title>Comparative genomics of hydrocarbon-degrading Desulfosarcina strains.</title>
        <authorList>
            <person name="Watanabe M."/>
            <person name="Kojima H."/>
            <person name="Fukui M."/>
        </authorList>
    </citation>
    <scope>NUCLEOTIDE SEQUENCE [LARGE SCALE GENOMIC DNA]</scope>
    <source>
        <strain evidence="1 2">PL12</strain>
    </source>
</reference>
<evidence type="ECO:0000313" key="1">
    <source>
        <dbReference type="EMBL" id="BBO66254.1"/>
    </source>
</evidence>
<dbReference type="EMBL" id="AP021874">
    <property type="protein sequence ID" value="BBO66254.1"/>
    <property type="molecule type" value="Genomic_DNA"/>
</dbReference>
<protein>
    <submittedName>
        <fullName evidence="1">Uncharacterized protein</fullName>
    </submittedName>
</protein>
<name>A0A5K7YIL4_9BACT</name>
<evidence type="ECO:0000313" key="2">
    <source>
        <dbReference type="Proteomes" id="UP000427906"/>
    </source>
</evidence>
<sequence length="96" mass="10710">MRRFLVGGNRSQVNGTGRNVIGLSKAAIFVDQELGDQKQGNASGARGRAFYPRQDGMNDVFSQAMTRTMGRVAERQQCRTLLYLKFRTGRTRVGPE</sequence>
<dbReference type="KEGG" id="dalk:DSCA_01840"/>
<dbReference type="Proteomes" id="UP000427906">
    <property type="component" value="Chromosome"/>
</dbReference>
<gene>
    <name evidence="1" type="ORF">DSCA_01840</name>
</gene>
<keyword evidence="2" id="KW-1185">Reference proteome</keyword>